<sequence>MSFIKDTFTKVKTEIEHFGEKEWHNWGQNQKCTPDEIFRPVNLHDLKKIVKKAKENNKKIRCAAAGHTWSSFSVTNGYLVIVTDLNDIEIQYNERLKTWTVTTEAGVYLKDLDEKLRKHDPPLTLDAATVLNTVTTSGIVSTGSHGARCINSTIPEKVISFQIVTADGELREFSDEIDPVEMSAARISFGLLGIIYKLTLKVEPMFNLVMKDTFPAISDYWEPANLKNDVLNNDSVEIFYWPFNTPGLEGKNDKLWVKTCKRTDLNATEIQKEVKLVSAYQNFELEFGDHIYEHLIKFPESTPYITHLLFKTGVEYESENIIPAPDAIHYQKGIDHIPCMDLEFAIKINHRIPTNNYTIKIKDFSNVIDEVNYIVKRLYEFATDKQYPLNLTVEFRINKASKCLLASTYDEDPDAYYCLLEILSINGTQGFLDFSSELAERWMSKYNAQPHWGKMWEHVPGIIPYVRKHLGKRLNEFERIRAKYDPDEHKIPNISRSKTSNSSIITKAKALVSAKRKATKALLQEQPNKKYKIIDSLNKEVKIKGSSGLQYTEPKPNTSILLTNPIKNTKKYELTTSKEKLGKQNNKAMHVSEKVPESSASLSHVETLPKSPEPSPTTKDPVLPLQEEPAITKIQEKLSKENIPVSNLEENPKENTENSANLNTMMIHTEEATKKNDKTDDKLESLYIQEEIENQ</sequence>
<dbReference type="InterPro" id="IPR036318">
    <property type="entry name" value="FAD-bd_PCMH-like_sf"/>
</dbReference>
<dbReference type="Gene3D" id="3.30.43.10">
    <property type="entry name" value="Uridine Diphospho-n-acetylenolpyruvylglucosamine Reductase, domain 2"/>
    <property type="match status" value="1"/>
</dbReference>
<dbReference type="Pfam" id="PF01565">
    <property type="entry name" value="FAD_binding_4"/>
    <property type="match status" value="1"/>
</dbReference>
<dbReference type="OrthoDB" id="610608at2759"/>
<dbReference type="Proteomes" id="UP000789405">
    <property type="component" value="Unassembled WGS sequence"/>
</dbReference>
<evidence type="ECO:0000256" key="5">
    <source>
        <dbReference type="SAM" id="MobiDB-lite"/>
    </source>
</evidence>
<evidence type="ECO:0000259" key="6">
    <source>
        <dbReference type="PROSITE" id="PS51387"/>
    </source>
</evidence>
<evidence type="ECO:0000313" key="7">
    <source>
        <dbReference type="EMBL" id="CAG8485840.1"/>
    </source>
</evidence>
<feature type="region of interest" description="Disordered" evidence="5">
    <location>
        <begin position="576"/>
        <end position="623"/>
    </location>
</feature>
<dbReference type="AlphaFoldDB" id="A0A9N8ZB92"/>
<evidence type="ECO:0000256" key="2">
    <source>
        <dbReference type="ARBA" id="ARBA00013136"/>
    </source>
</evidence>
<feature type="region of interest" description="Disordered" evidence="5">
    <location>
        <begin position="636"/>
        <end position="661"/>
    </location>
</feature>
<dbReference type="GO" id="GO:0071949">
    <property type="term" value="F:FAD binding"/>
    <property type="evidence" value="ECO:0007669"/>
    <property type="project" value="InterPro"/>
</dbReference>
<evidence type="ECO:0000256" key="3">
    <source>
        <dbReference type="ARBA" id="ARBA00023002"/>
    </source>
</evidence>
<keyword evidence="3" id="KW-0560">Oxidoreductase</keyword>
<dbReference type="Pfam" id="PF04030">
    <property type="entry name" value="ALO"/>
    <property type="match status" value="1"/>
</dbReference>
<dbReference type="PROSITE" id="PS51387">
    <property type="entry name" value="FAD_PCMH"/>
    <property type="match status" value="1"/>
</dbReference>
<dbReference type="GO" id="GO:0016020">
    <property type="term" value="C:membrane"/>
    <property type="evidence" value="ECO:0007669"/>
    <property type="project" value="InterPro"/>
</dbReference>
<evidence type="ECO:0000256" key="1">
    <source>
        <dbReference type="ARBA" id="ARBA00005083"/>
    </source>
</evidence>
<dbReference type="SUPFAM" id="SSF56176">
    <property type="entry name" value="FAD-binding/transporter-associated domain-like"/>
    <property type="match status" value="1"/>
</dbReference>
<dbReference type="EC" id="1.1.3.37" evidence="2"/>
<accession>A0A9N8ZB92</accession>
<evidence type="ECO:0000256" key="4">
    <source>
        <dbReference type="ARBA" id="ARBA00033418"/>
    </source>
</evidence>
<keyword evidence="8" id="KW-1185">Reference proteome</keyword>
<gene>
    <name evidence="7" type="ORF">DERYTH_LOCUS2160</name>
</gene>
<dbReference type="InterPro" id="IPR006094">
    <property type="entry name" value="Oxid_FAD_bind_N"/>
</dbReference>
<reference evidence="7" key="1">
    <citation type="submission" date="2021-06" db="EMBL/GenBank/DDBJ databases">
        <authorList>
            <person name="Kallberg Y."/>
            <person name="Tangrot J."/>
            <person name="Rosling A."/>
        </authorList>
    </citation>
    <scope>NUCLEOTIDE SEQUENCE</scope>
    <source>
        <strain evidence="7">MA453B</strain>
    </source>
</reference>
<dbReference type="InterPro" id="IPR007173">
    <property type="entry name" value="ALO_C"/>
</dbReference>
<dbReference type="Gene3D" id="3.30.70.2520">
    <property type="match status" value="1"/>
</dbReference>
<proteinExistence type="predicted"/>
<dbReference type="InterPro" id="IPR016169">
    <property type="entry name" value="FAD-bd_PCMH_sub2"/>
</dbReference>
<dbReference type="InterPro" id="IPR016167">
    <property type="entry name" value="FAD-bd_PCMH_sub1"/>
</dbReference>
<dbReference type="PANTHER" id="PTHR43762:SF1">
    <property type="entry name" value="D-ARABINONO-1,4-LACTONE OXIDASE"/>
    <property type="match status" value="1"/>
</dbReference>
<dbReference type="PANTHER" id="PTHR43762">
    <property type="entry name" value="L-GULONOLACTONE OXIDASE"/>
    <property type="match status" value="1"/>
</dbReference>
<name>A0A9N8ZB92_9GLOM</name>
<feature type="domain" description="FAD-binding PCMH-type" evidence="6">
    <location>
        <begin position="30"/>
        <end position="205"/>
    </location>
</feature>
<dbReference type="Gene3D" id="3.30.465.10">
    <property type="match status" value="1"/>
</dbReference>
<comment type="caution">
    <text evidence="7">The sequence shown here is derived from an EMBL/GenBank/DDBJ whole genome shotgun (WGS) entry which is preliminary data.</text>
</comment>
<organism evidence="7 8">
    <name type="scientific">Dentiscutata erythropus</name>
    <dbReference type="NCBI Taxonomy" id="1348616"/>
    <lineage>
        <taxon>Eukaryota</taxon>
        <taxon>Fungi</taxon>
        <taxon>Fungi incertae sedis</taxon>
        <taxon>Mucoromycota</taxon>
        <taxon>Glomeromycotina</taxon>
        <taxon>Glomeromycetes</taxon>
        <taxon>Diversisporales</taxon>
        <taxon>Gigasporaceae</taxon>
        <taxon>Dentiscutata</taxon>
    </lineage>
</organism>
<dbReference type="GO" id="GO:0003885">
    <property type="term" value="F:D-arabinono-1,4-lactone oxidase activity"/>
    <property type="evidence" value="ECO:0007669"/>
    <property type="project" value="UniProtKB-EC"/>
</dbReference>
<evidence type="ECO:0000313" key="8">
    <source>
        <dbReference type="Proteomes" id="UP000789405"/>
    </source>
</evidence>
<dbReference type="EMBL" id="CAJVPY010000659">
    <property type="protein sequence ID" value="CAG8485840.1"/>
    <property type="molecule type" value="Genomic_DNA"/>
</dbReference>
<protein>
    <recommendedName>
        <fullName evidence="2">D-arabinono-1,4-lactone oxidase</fullName>
        <ecNumber evidence="2">1.1.3.37</ecNumber>
    </recommendedName>
    <alternativeName>
        <fullName evidence="4">L-galactono-gamma-lactone oxidase</fullName>
    </alternativeName>
</protein>
<comment type="pathway">
    <text evidence="1">Cofactor biosynthesis; D-erythroascorbate biosynthesis; dehydro-D-arabinono-1,4-lactone from D-arabinose: step 2/2.</text>
</comment>
<dbReference type="InterPro" id="IPR010031">
    <property type="entry name" value="FAD_lactone_oxidase-like"/>
</dbReference>
<feature type="non-terminal residue" evidence="7">
    <location>
        <position position="1"/>
    </location>
</feature>
<dbReference type="InterPro" id="IPR016166">
    <property type="entry name" value="FAD-bd_PCMH"/>
</dbReference>